<keyword evidence="8" id="KW-0378">Hydrolase</keyword>
<evidence type="ECO:0000256" key="5">
    <source>
        <dbReference type="ARBA" id="ARBA00022695"/>
    </source>
</evidence>
<dbReference type="InterPro" id="IPR012337">
    <property type="entry name" value="RNaseH-like_sf"/>
</dbReference>
<feature type="non-terminal residue" evidence="13">
    <location>
        <position position="1242"/>
    </location>
</feature>
<dbReference type="Gene3D" id="3.10.10.10">
    <property type="entry name" value="HIV Type 1 Reverse Transcriptase, subunit A, domain 1"/>
    <property type="match status" value="1"/>
</dbReference>
<gene>
    <name evidence="13" type="ORF">M9458_006156</name>
</gene>
<dbReference type="PROSITE" id="PS50994">
    <property type="entry name" value="INTEGRASE"/>
    <property type="match status" value="1"/>
</dbReference>
<reference evidence="13 14" key="1">
    <citation type="submission" date="2024-05" db="EMBL/GenBank/DDBJ databases">
        <title>Genome sequencing and assembly of Indian major carp, Cirrhinus mrigala (Hamilton, 1822).</title>
        <authorList>
            <person name="Mohindra V."/>
            <person name="Chowdhury L.M."/>
            <person name="Lal K."/>
            <person name="Jena J.K."/>
        </authorList>
    </citation>
    <scope>NUCLEOTIDE SEQUENCE [LARGE SCALE GENOMIC DNA]</scope>
    <source>
        <strain evidence="13">CM1030</strain>
        <tissue evidence="13">Blood</tissue>
    </source>
</reference>
<evidence type="ECO:0000256" key="6">
    <source>
        <dbReference type="ARBA" id="ARBA00022722"/>
    </source>
</evidence>
<dbReference type="EMBL" id="JAMKFB020000003">
    <property type="protein sequence ID" value="KAL0197616.1"/>
    <property type="molecule type" value="Genomic_DNA"/>
</dbReference>
<dbReference type="CDD" id="cd09274">
    <property type="entry name" value="RNase_HI_RT_Ty3"/>
    <property type="match status" value="1"/>
</dbReference>
<dbReference type="InterPro" id="IPR001584">
    <property type="entry name" value="Integrase_cat-core"/>
</dbReference>
<dbReference type="SUPFAM" id="SSF56672">
    <property type="entry name" value="DNA/RNA polymerases"/>
    <property type="match status" value="1"/>
</dbReference>
<dbReference type="Pfam" id="PF00078">
    <property type="entry name" value="RVT_1"/>
    <property type="match status" value="1"/>
</dbReference>
<evidence type="ECO:0000256" key="8">
    <source>
        <dbReference type="ARBA" id="ARBA00022801"/>
    </source>
</evidence>
<evidence type="ECO:0000256" key="2">
    <source>
        <dbReference type="ARBA" id="ARBA00012180"/>
    </source>
</evidence>
<dbReference type="InterPro" id="IPR021109">
    <property type="entry name" value="Peptidase_aspartic_dom_sf"/>
</dbReference>
<evidence type="ECO:0000256" key="7">
    <source>
        <dbReference type="ARBA" id="ARBA00022759"/>
    </source>
</evidence>
<comment type="caution">
    <text evidence="13">The sequence shown here is derived from an EMBL/GenBank/DDBJ whole genome shotgun (WGS) entry which is preliminary data.</text>
</comment>
<evidence type="ECO:0000313" key="14">
    <source>
        <dbReference type="Proteomes" id="UP001529510"/>
    </source>
</evidence>
<dbReference type="InterPro" id="IPR000477">
    <property type="entry name" value="RT_dom"/>
</dbReference>
<evidence type="ECO:0000259" key="11">
    <source>
        <dbReference type="PROSITE" id="PS50878"/>
    </source>
</evidence>
<proteinExistence type="inferred from homology"/>
<keyword evidence="9" id="KW-0695">RNA-directed DNA polymerase</keyword>
<dbReference type="EC" id="3.1.26.4" evidence="2"/>
<comment type="similarity">
    <text evidence="1">Belongs to the beta type-B retroviral polymerase family. HERV class-II K(HML-2) pol subfamily.</text>
</comment>
<dbReference type="InterPro" id="IPR043502">
    <property type="entry name" value="DNA/RNA_pol_sf"/>
</dbReference>
<organism evidence="13 14">
    <name type="scientific">Cirrhinus mrigala</name>
    <name type="common">Mrigala</name>
    <dbReference type="NCBI Taxonomy" id="683832"/>
    <lineage>
        <taxon>Eukaryota</taxon>
        <taxon>Metazoa</taxon>
        <taxon>Chordata</taxon>
        <taxon>Craniata</taxon>
        <taxon>Vertebrata</taxon>
        <taxon>Euteleostomi</taxon>
        <taxon>Actinopterygii</taxon>
        <taxon>Neopterygii</taxon>
        <taxon>Teleostei</taxon>
        <taxon>Ostariophysi</taxon>
        <taxon>Cypriniformes</taxon>
        <taxon>Cyprinidae</taxon>
        <taxon>Labeoninae</taxon>
        <taxon>Labeonini</taxon>
        <taxon>Cirrhinus</taxon>
    </lineage>
</organism>
<dbReference type="Pfam" id="PF00665">
    <property type="entry name" value="rve"/>
    <property type="match status" value="1"/>
</dbReference>
<keyword evidence="4" id="KW-0808">Transferase</keyword>
<feature type="non-terminal residue" evidence="13">
    <location>
        <position position="1"/>
    </location>
</feature>
<evidence type="ECO:0000256" key="9">
    <source>
        <dbReference type="ARBA" id="ARBA00022918"/>
    </source>
</evidence>
<dbReference type="InterPro" id="IPR041588">
    <property type="entry name" value="Integrase_H2C2"/>
</dbReference>
<dbReference type="InterPro" id="IPR043128">
    <property type="entry name" value="Rev_trsase/Diguanyl_cyclase"/>
</dbReference>
<keyword evidence="14" id="KW-1185">Reference proteome</keyword>
<dbReference type="InterPro" id="IPR005162">
    <property type="entry name" value="Retrotrans_gag_dom"/>
</dbReference>
<dbReference type="Pfam" id="PF17917">
    <property type="entry name" value="RT_RNaseH"/>
    <property type="match status" value="1"/>
</dbReference>
<sequence>QYRQTASTEHDWFTSVQSLIPQTSVNATYQVSPSKSLDPPIAPDTVVLSGSSSFCTRPPVRLEFPAFGESCETADVFNFIEKCEDYLEVRPLTNLELLGTLSTVLQAPALSWWKAEKSKVRDWESFKRALMDAFLPADYLSEVEEKLRMMVQQPNQRLRDFAYNYRALCLKWKPDASEEELVNRILNNINPRVAGCLRGTVHTVSQLVKVGALVEKDYMGAKEYWRKVESSNGKDKGKKSSETPHRKHLAGINITQHHPISSLLGVSIKVNGREVQAVMDTGSTFTLLQKSVWDKMHYREVKTSKAMPSQKFIMADGTIHHSLHHQLMNFVWHGQEYEMRAFIMEDSHLAFPVIIGLDFLKLVGVVVDLEQGRYGIRRGKDFQYFPFLPALLPPGKGMPVIPSCLPMPATLHLYCAVPADFEHPVSDPYTTHETTHTEELRELITAWPVTTSENLGHTSVVRHKIILTDDTPVTSRAYRVSPLKKCIIEEEVDKMLEKGIIEPSFSPWSSPVVLVPKEDGTFRFCVDYRRLNEKTIFDAYPMPLIHDILESLEGATWFTSLDLRSGYWQVAMAEESKALTAFITSKGLFQFKAMPYGLKNAAATFQRLMERVLGELRGKICFVYIDDIIIYSKTPEEHKKHLHLVLKRLTHANLTLNMKKCQFFKRQLKFLGHIVTERGVEMDKEKIQAVADFPTPYDLKSLQRFLGLAGWYHRYIPHFADITAPLNRLKKKGVKWEWTEECQSSVDALKQALQHAPILTQPDTTQPFQIHTDASDVGLGAVLTQTRDNQEKVIAFASRALSSAEKNYSTSEKECLAVVWAVEKWRHYLEGMPFDVFTDHAALSWAFNCPKTTSRLTRWTLRLQQFDFRVQHRKGCLNLVPDALSRSCELSSVSSPCFSITPTNASLLPLSLDEIQQAQQADLDLLQLTTSSPPRSSKDQAITFENVQGIWYRKIPLKGDGAKYQMVVPKKLTQTFLHYFHDNPLAGHLGQLKTLLKILEVAWWPSVRKEVWSYVKSCKPCQQYKPGNSKMAGLLQSTLVTEPGHTLGIDLMGPFPTSKKRNTCLLVIVDYFTKWIELFPLRDSKTQKIAKVLREEIFTRWGVPKYLVSDRGPQFTSTILSEVCKSWGCIQKLTTSYHPQSNLTERINRTLKTMIASYVGQQHQSWDQWLPELRYAINTAQQETTGRTPAELMLESQIYGPLERLIHIPPSPEQVAYTVLERQHLLQQEVVRRMRMSQAKQA</sequence>
<dbReference type="FunFam" id="1.10.340.70:FF:000001">
    <property type="entry name" value="Retrovirus-related Pol polyprotein from transposon gypsy-like Protein"/>
    <property type="match status" value="1"/>
</dbReference>
<dbReference type="CDD" id="cd00303">
    <property type="entry name" value="retropepsin_like"/>
    <property type="match status" value="1"/>
</dbReference>
<dbReference type="Pfam" id="PF17921">
    <property type="entry name" value="Integrase_H2C2"/>
    <property type="match status" value="1"/>
</dbReference>
<dbReference type="Gene3D" id="3.30.70.270">
    <property type="match status" value="2"/>
</dbReference>
<evidence type="ECO:0000256" key="1">
    <source>
        <dbReference type="ARBA" id="ARBA00010879"/>
    </source>
</evidence>
<dbReference type="Pfam" id="PF13975">
    <property type="entry name" value="gag-asp_proteas"/>
    <property type="match status" value="1"/>
</dbReference>
<evidence type="ECO:0000256" key="10">
    <source>
        <dbReference type="ARBA" id="ARBA00039658"/>
    </source>
</evidence>
<dbReference type="SUPFAM" id="SSF50630">
    <property type="entry name" value="Acid proteases"/>
    <property type="match status" value="1"/>
</dbReference>
<dbReference type="Gene3D" id="2.40.70.10">
    <property type="entry name" value="Acid Proteases"/>
    <property type="match status" value="1"/>
</dbReference>
<feature type="domain" description="Integrase catalytic" evidence="12">
    <location>
        <begin position="1039"/>
        <end position="1197"/>
    </location>
</feature>
<keyword evidence="5" id="KW-0548">Nucleotidyltransferase</keyword>
<keyword evidence="6" id="KW-0540">Nuclease</keyword>
<dbReference type="Proteomes" id="UP001529510">
    <property type="component" value="Unassembled WGS sequence"/>
</dbReference>
<dbReference type="PANTHER" id="PTHR37984">
    <property type="entry name" value="PROTEIN CBG26694"/>
    <property type="match status" value="1"/>
</dbReference>
<dbReference type="InterPro" id="IPR041373">
    <property type="entry name" value="RT_RNaseH"/>
</dbReference>
<dbReference type="Pfam" id="PF03732">
    <property type="entry name" value="Retrotrans_gag"/>
    <property type="match status" value="1"/>
</dbReference>
<dbReference type="InterPro" id="IPR050951">
    <property type="entry name" value="Retrovirus_Pol_polyprotein"/>
</dbReference>
<dbReference type="SUPFAM" id="SSF53098">
    <property type="entry name" value="Ribonuclease H-like"/>
    <property type="match status" value="1"/>
</dbReference>
<feature type="domain" description="Reverse transcriptase" evidence="11">
    <location>
        <begin position="496"/>
        <end position="675"/>
    </location>
</feature>
<dbReference type="AlphaFoldDB" id="A0ABD0RH05"/>
<evidence type="ECO:0000313" key="13">
    <source>
        <dbReference type="EMBL" id="KAL0197616.1"/>
    </source>
</evidence>
<name>A0ABD0RH05_CIRMR</name>
<dbReference type="GO" id="GO:0003964">
    <property type="term" value="F:RNA-directed DNA polymerase activity"/>
    <property type="evidence" value="ECO:0007669"/>
    <property type="project" value="UniProtKB-KW"/>
</dbReference>
<evidence type="ECO:0000256" key="4">
    <source>
        <dbReference type="ARBA" id="ARBA00022679"/>
    </source>
</evidence>
<protein>
    <recommendedName>
        <fullName evidence="10">Gypsy retrotransposon integrase-like protein 1</fullName>
        <ecNumber evidence="3">2.7.7.49</ecNumber>
        <ecNumber evidence="2">3.1.26.4</ecNumber>
    </recommendedName>
</protein>
<dbReference type="FunFam" id="3.30.420.10:FF:000032">
    <property type="entry name" value="Retrovirus-related Pol polyprotein from transposon 297-like Protein"/>
    <property type="match status" value="1"/>
</dbReference>
<evidence type="ECO:0000259" key="12">
    <source>
        <dbReference type="PROSITE" id="PS50994"/>
    </source>
</evidence>
<dbReference type="PROSITE" id="PS50878">
    <property type="entry name" value="RT_POL"/>
    <property type="match status" value="1"/>
</dbReference>
<dbReference type="EC" id="2.7.7.49" evidence="3"/>
<dbReference type="CDD" id="cd01647">
    <property type="entry name" value="RT_LTR"/>
    <property type="match status" value="1"/>
</dbReference>
<evidence type="ECO:0000256" key="3">
    <source>
        <dbReference type="ARBA" id="ARBA00012493"/>
    </source>
</evidence>
<dbReference type="FunFam" id="3.10.20.370:FF:000001">
    <property type="entry name" value="Retrovirus-related Pol polyprotein from transposon 17.6-like protein"/>
    <property type="match status" value="1"/>
</dbReference>
<dbReference type="GO" id="GO:0004523">
    <property type="term" value="F:RNA-DNA hybrid ribonuclease activity"/>
    <property type="evidence" value="ECO:0007669"/>
    <property type="project" value="UniProtKB-EC"/>
</dbReference>
<dbReference type="Gene3D" id="1.10.340.70">
    <property type="match status" value="1"/>
</dbReference>
<accession>A0ABD0RH05</accession>
<dbReference type="Gene3D" id="3.30.420.10">
    <property type="entry name" value="Ribonuclease H-like superfamily/Ribonuclease H"/>
    <property type="match status" value="1"/>
</dbReference>
<keyword evidence="7" id="KW-0255">Endonuclease</keyword>
<dbReference type="PANTHER" id="PTHR37984:SF5">
    <property type="entry name" value="PROTEIN NYNRIN-LIKE"/>
    <property type="match status" value="1"/>
</dbReference>
<dbReference type="FunFam" id="3.30.70.270:FF:000020">
    <property type="entry name" value="Transposon Tf2-6 polyprotein-like Protein"/>
    <property type="match status" value="1"/>
</dbReference>
<dbReference type="InterPro" id="IPR036397">
    <property type="entry name" value="RNaseH_sf"/>
</dbReference>